<dbReference type="Proteomes" id="UP000068243">
    <property type="component" value="Unassembled WGS sequence"/>
</dbReference>
<evidence type="ECO:0000313" key="1">
    <source>
        <dbReference type="EMBL" id="GAQ44002.1"/>
    </source>
</evidence>
<proteinExistence type="predicted"/>
<sequence length="120" mass="14091">MTPEQFKSIWDRIFTGNPNEARSFCEEVLNPNYVRLEAGSDQTDFERAVEKITFFRQNCKKIDSSLLFFAYDNKKIAARLICDFAMGDEEEKKLEVMIMVELDDEEKWVSAWELICPYLG</sequence>
<dbReference type="OrthoDB" id="5411673at2759"/>
<comment type="caution">
    <text evidence="1">The sequence shown here is derived from an EMBL/GenBank/DDBJ whole genome shotgun (WGS) entry which is preliminary data.</text>
</comment>
<dbReference type="VEuPathDB" id="FungiDB:ATCC64974_25990"/>
<dbReference type="VEuPathDB" id="FungiDB:M747DRAFT_292819"/>
<dbReference type="AlphaFoldDB" id="A0A117E1G5"/>
<dbReference type="VEuPathDB" id="FungiDB:ASPNIDRAFT2_1181650"/>
<protein>
    <submittedName>
        <fullName evidence="1">Similar to An13g03350</fullName>
    </submittedName>
</protein>
<evidence type="ECO:0000313" key="2">
    <source>
        <dbReference type="Proteomes" id="UP000068243"/>
    </source>
</evidence>
<gene>
    <name evidence="1" type="ORF">ABL_06663</name>
</gene>
<dbReference type="EMBL" id="BCMY01000011">
    <property type="protein sequence ID" value="GAQ44002.1"/>
    <property type="molecule type" value="Genomic_DNA"/>
</dbReference>
<accession>A0A117E1G5</accession>
<name>A0A117E1G5_ASPNG</name>
<organism evidence="1 2">
    <name type="scientific">Aspergillus niger</name>
    <dbReference type="NCBI Taxonomy" id="5061"/>
    <lineage>
        <taxon>Eukaryota</taxon>
        <taxon>Fungi</taxon>
        <taxon>Dikarya</taxon>
        <taxon>Ascomycota</taxon>
        <taxon>Pezizomycotina</taxon>
        <taxon>Eurotiomycetes</taxon>
        <taxon>Eurotiomycetidae</taxon>
        <taxon>Eurotiales</taxon>
        <taxon>Aspergillaceae</taxon>
        <taxon>Aspergillus</taxon>
        <taxon>Aspergillus subgen. Circumdati</taxon>
    </lineage>
</organism>
<reference evidence="2" key="1">
    <citation type="journal article" date="2016" name="Genome Announc.">
        <title>Draft genome sequence of Aspergillus niger strain An76.</title>
        <authorList>
            <person name="Gong W."/>
            <person name="Cheng Z."/>
            <person name="Zhang H."/>
            <person name="Liu L."/>
            <person name="Gao P."/>
            <person name="Wang L."/>
        </authorList>
    </citation>
    <scope>NUCLEOTIDE SEQUENCE [LARGE SCALE GENOMIC DNA]</scope>
    <source>
        <strain evidence="2">An76</strain>
    </source>
</reference>
<dbReference type="OMA" id="EVMIMVE"/>
<dbReference type="VEuPathDB" id="FungiDB:An13g03350"/>